<dbReference type="AlphaFoldDB" id="A0A7R7EI83"/>
<evidence type="ECO:0000313" key="4">
    <source>
        <dbReference type="Proteomes" id="UP000595897"/>
    </source>
</evidence>
<keyword evidence="4" id="KW-1185">Reference proteome</keyword>
<dbReference type="Pfam" id="PF00246">
    <property type="entry name" value="Peptidase_M14"/>
    <property type="match status" value="1"/>
</dbReference>
<evidence type="ECO:0000313" key="3">
    <source>
        <dbReference type="EMBL" id="BCN29220.1"/>
    </source>
</evidence>
<dbReference type="GO" id="GO:0006508">
    <property type="term" value="P:proteolysis"/>
    <property type="evidence" value="ECO:0007669"/>
    <property type="project" value="InterPro"/>
</dbReference>
<dbReference type="RefSeq" id="WP_271714505.1">
    <property type="nucleotide sequence ID" value="NZ_AP024169.1"/>
</dbReference>
<dbReference type="Proteomes" id="UP000595897">
    <property type="component" value="Chromosome"/>
</dbReference>
<comment type="similarity">
    <text evidence="1">Belongs to the peptidase M14 family.</text>
</comment>
<dbReference type="Gene3D" id="3.40.630.10">
    <property type="entry name" value="Zn peptidases"/>
    <property type="match status" value="1"/>
</dbReference>
<reference evidence="3 4" key="1">
    <citation type="submission" date="2020-11" db="EMBL/GenBank/DDBJ databases">
        <title>Draft genome sequencing of a Lachnospiraceae strain isolated from anoxic soil subjected to BSD treatment.</title>
        <authorList>
            <person name="Uek A."/>
            <person name="Tonouchi A."/>
        </authorList>
    </citation>
    <scope>NUCLEOTIDE SEQUENCE [LARGE SCALE GENOMIC DNA]</scope>
    <source>
        <strain evidence="3 4">TB5</strain>
    </source>
</reference>
<dbReference type="PROSITE" id="PS52035">
    <property type="entry name" value="PEPTIDASE_M14"/>
    <property type="match status" value="1"/>
</dbReference>
<evidence type="ECO:0000259" key="2">
    <source>
        <dbReference type="PROSITE" id="PS52035"/>
    </source>
</evidence>
<accession>A0A7R7EI83</accession>
<keyword evidence="3" id="KW-0645">Protease</keyword>
<feature type="active site" description="Proton donor/acceptor" evidence="1">
    <location>
        <position position="462"/>
    </location>
</feature>
<feature type="domain" description="Peptidase M14" evidence="2">
    <location>
        <begin position="169"/>
        <end position="489"/>
    </location>
</feature>
<dbReference type="CDD" id="cd06244">
    <property type="entry name" value="M14-like"/>
    <property type="match status" value="1"/>
</dbReference>
<dbReference type="SUPFAM" id="SSF53187">
    <property type="entry name" value="Zn-dependent exopeptidases"/>
    <property type="match status" value="1"/>
</dbReference>
<protein>
    <submittedName>
        <fullName evidence="3">Zinc carboxypeptidase</fullName>
    </submittedName>
</protein>
<dbReference type="EMBL" id="AP024169">
    <property type="protein sequence ID" value="BCN29220.1"/>
    <property type="molecule type" value="Genomic_DNA"/>
</dbReference>
<dbReference type="SMART" id="SM00631">
    <property type="entry name" value="Zn_pept"/>
    <property type="match status" value="1"/>
</dbReference>
<organism evidence="3 4">
    <name type="scientific">Anaeromicropila herbilytica</name>
    <dbReference type="NCBI Taxonomy" id="2785025"/>
    <lineage>
        <taxon>Bacteria</taxon>
        <taxon>Bacillati</taxon>
        <taxon>Bacillota</taxon>
        <taxon>Clostridia</taxon>
        <taxon>Lachnospirales</taxon>
        <taxon>Lachnospiraceae</taxon>
        <taxon>Anaeromicropila</taxon>
    </lineage>
</organism>
<dbReference type="GO" id="GO:0008270">
    <property type="term" value="F:zinc ion binding"/>
    <property type="evidence" value="ECO:0007669"/>
    <property type="project" value="InterPro"/>
</dbReference>
<keyword evidence="3" id="KW-0121">Carboxypeptidase</keyword>
<gene>
    <name evidence="3" type="ORF">bsdtb5_05150</name>
</gene>
<dbReference type="GO" id="GO:0004181">
    <property type="term" value="F:metallocarboxypeptidase activity"/>
    <property type="evidence" value="ECO:0007669"/>
    <property type="project" value="InterPro"/>
</dbReference>
<keyword evidence="3" id="KW-0378">Hydrolase</keyword>
<sequence>MNRKLKLKNYVLLLLSLVLLLGATTLGFVRTDVVNAAKKSASPQVLKLDHSVASMTEKRTFNATFTLPKDVSVKSISWTYGGKPLSQWKKYKERSYDGPSFITVHNIKVTSGRVHAKITFDLPYDTSNLNEPRLQRPLYKSLLGTYNLAVKSKGRVIAQNSIKLTPYDSYYSYMDLKTEIDSITAQAAKKNHRYIKTTSIGKSVEGRDIYLTILAKDKATIDKYQKVIHPAMLNNPKKLQEKINSGILSDYQVPIWLNNIHPNETPGVSAILNYFKAMALDNKVTYNTIKSKMKSNKTTLKIDDALKHVFFIFVYTDNPDGLEHGTRYNAKDYDLNRDNTYQTQPETQAVTEQIAKWSPISFLDMHGFDGNFLIEPCTPPHDPNVEIDLLMNHMVEQAKAMGEAGIANTKYKRYYIPYEEHQKFISDPKYVTKGTESNWDDLSAAYTASLAMHHGAMGHTIEIPEMNEESTKALFYSTAGATNYVIQKKKDLFLNQLKIYERGVNNIDDHSVDRYLLNAKNEEIGRPRICNQNFYPEYYILPINSSVQKNPLEVYRMVKYLLRNGVKVERSTKDVTVAGITYPADSFVINMHQAERGFANLVLYDGIDVSDYKWVSGEFIQNFHDLRGFDRYIVREAKAFTDKTSSVTSISIPETKIPTSSEFVLIKNSNNDAIKAVNSLIAADKTVTMLTQGGPDYEAGDFVVSYKDLKPVASKYYLDVKTFSNTKPDGKTLNRSIVGALGQTADVLKELGFKVTDNQSVADVLVNTFDSDKYVNEGKPYIAFGNMGMMNIKNLIPEFEFKGPEWERYEGVFLTNVKQDNVITAPYNEQEYFYTITGSYITSVPKTAEILALISDKSDFFKAGWWPGHDAARGKILAFKYKGEKKQLTVFANDLLNDGHTQNQYRLLANSIFDAGANKNVTPEYER</sequence>
<dbReference type="InterPro" id="IPR000834">
    <property type="entry name" value="Peptidase_M14"/>
</dbReference>
<evidence type="ECO:0000256" key="1">
    <source>
        <dbReference type="PROSITE-ProRule" id="PRU01379"/>
    </source>
</evidence>
<name>A0A7R7EI83_9FIRM</name>
<proteinExistence type="inferred from homology"/>
<dbReference type="KEGG" id="ahb:bsdtb5_05150"/>